<name>A0AAW6TZT4_9BACT</name>
<dbReference type="Proteomes" id="UP001431776">
    <property type="component" value="Unassembled WGS sequence"/>
</dbReference>
<proteinExistence type="predicted"/>
<accession>A0AAW6TZT4</accession>
<sequence>MDRMGDISGAAGRLAAAGVLIWGCLLSALAAGSWRNYRDKPDEWYRSEEGRRIAENVLSWQSPQGGWPKNTSTMSQAFSGSPDELRGTFDNGATVDELRFLGRAFRATGDRRCAQAFLKGFDHILEAQYPTGGWPQYYPPGRGYPRHVTFNDSAMIRLMIFLREVATSDYEFVDAARREAALGAVERGIECILRCQIIVDGKRTAWCAQHDEVDYRPRPARTYELVSLSGGESAGILRFLMSLDDPSREVAEAITAAVAWFESVKLTGIRLTSVDGDRAIVEDADAPPLWARFYEIGTNRPIFSGRDGIKKYSMAEIEAERRNGYAWYGRWGQSLASEYAEWRTKWPAQSSN</sequence>
<evidence type="ECO:0000313" key="1">
    <source>
        <dbReference type="EMBL" id="MDI6449774.1"/>
    </source>
</evidence>
<dbReference type="Gene3D" id="1.50.10.20">
    <property type="match status" value="1"/>
</dbReference>
<dbReference type="InterPro" id="IPR012669">
    <property type="entry name" value="Pectate_lyase"/>
</dbReference>
<dbReference type="RefSeq" id="WP_349245183.1">
    <property type="nucleotide sequence ID" value="NZ_JASCXX010000013.1"/>
</dbReference>
<dbReference type="GO" id="GO:0030570">
    <property type="term" value="F:pectate lyase activity"/>
    <property type="evidence" value="ECO:0007669"/>
    <property type="project" value="UniProtKB-EC"/>
</dbReference>
<protein>
    <submittedName>
        <fullName evidence="1">Pectate lyase</fullName>
        <ecNumber evidence="1">4.2.2.2</ecNumber>
    </submittedName>
</protein>
<dbReference type="SUPFAM" id="SSF81853">
    <property type="entry name" value="Family 10 polysaccharide lyase"/>
    <property type="match status" value="1"/>
</dbReference>
<keyword evidence="1" id="KW-0456">Lyase</keyword>
<dbReference type="AlphaFoldDB" id="A0AAW6TZT4"/>
<dbReference type="EMBL" id="JASCXX010000013">
    <property type="protein sequence ID" value="MDI6449774.1"/>
    <property type="molecule type" value="Genomic_DNA"/>
</dbReference>
<keyword evidence="2" id="KW-1185">Reference proteome</keyword>
<dbReference type="EC" id="4.2.2.2" evidence="1"/>
<comment type="caution">
    <text evidence="1">The sequence shown here is derived from an EMBL/GenBank/DDBJ whole genome shotgun (WGS) entry which is preliminary data.</text>
</comment>
<evidence type="ECO:0000313" key="2">
    <source>
        <dbReference type="Proteomes" id="UP001431776"/>
    </source>
</evidence>
<dbReference type="NCBIfam" id="TIGR02474">
    <property type="entry name" value="pec_lyase"/>
    <property type="match status" value="1"/>
</dbReference>
<organism evidence="1 2">
    <name type="scientific">Anaerobaca lacustris</name>
    <dbReference type="NCBI Taxonomy" id="3044600"/>
    <lineage>
        <taxon>Bacteria</taxon>
        <taxon>Pseudomonadati</taxon>
        <taxon>Planctomycetota</taxon>
        <taxon>Phycisphaerae</taxon>
        <taxon>Sedimentisphaerales</taxon>
        <taxon>Anaerobacaceae</taxon>
        <taxon>Anaerobaca</taxon>
    </lineage>
</organism>
<reference evidence="1" key="1">
    <citation type="submission" date="2023-05" db="EMBL/GenBank/DDBJ databases">
        <title>Anaerotaeda fermentans gen. nov., sp. nov., a novel anaerobic planctomycete of the new family within the order Sedimentisphaerales isolated from Taman Peninsula, Russia.</title>
        <authorList>
            <person name="Khomyakova M.A."/>
            <person name="Merkel A.Y."/>
            <person name="Slobodkin A.I."/>
        </authorList>
    </citation>
    <scope>NUCLEOTIDE SEQUENCE</scope>
    <source>
        <strain evidence="1">M17dextr</strain>
    </source>
</reference>
<gene>
    <name evidence="1" type="primary">pelA</name>
    <name evidence="1" type="ORF">QJ522_12015</name>
</gene>
<dbReference type="Pfam" id="PF09492">
    <property type="entry name" value="Pec_lyase"/>
    <property type="match status" value="1"/>
</dbReference>